<keyword evidence="3" id="KW-1185">Reference proteome</keyword>
<organism evidence="2 3">
    <name type="scientific">Stephania yunnanensis</name>
    <dbReference type="NCBI Taxonomy" id="152371"/>
    <lineage>
        <taxon>Eukaryota</taxon>
        <taxon>Viridiplantae</taxon>
        <taxon>Streptophyta</taxon>
        <taxon>Embryophyta</taxon>
        <taxon>Tracheophyta</taxon>
        <taxon>Spermatophyta</taxon>
        <taxon>Magnoliopsida</taxon>
        <taxon>Ranunculales</taxon>
        <taxon>Menispermaceae</taxon>
        <taxon>Menispermoideae</taxon>
        <taxon>Cissampelideae</taxon>
        <taxon>Stephania</taxon>
    </lineage>
</organism>
<accession>A0AAP0IEK0</accession>
<gene>
    <name evidence="2" type="ORF">Syun_020425</name>
</gene>
<evidence type="ECO:0000256" key="1">
    <source>
        <dbReference type="SAM" id="MobiDB-lite"/>
    </source>
</evidence>
<protein>
    <submittedName>
        <fullName evidence="2">Uncharacterized protein</fullName>
    </submittedName>
</protein>
<reference evidence="2 3" key="1">
    <citation type="submission" date="2024-01" db="EMBL/GenBank/DDBJ databases">
        <title>Genome assemblies of Stephania.</title>
        <authorList>
            <person name="Yang L."/>
        </authorList>
    </citation>
    <scope>NUCLEOTIDE SEQUENCE [LARGE SCALE GENOMIC DNA]</scope>
    <source>
        <strain evidence="2">YNDBR</strain>
        <tissue evidence="2">Leaf</tissue>
    </source>
</reference>
<comment type="caution">
    <text evidence="2">The sequence shown here is derived from an EMBL/GenBank/DDBJ whole genome shotgun (WGS) entry which is preliminary data.</text>
</comment>
<feature type="region of interest" description="Disordered" evidence="1">
    <location>
        <begin position="1"/>
        <end position="62"/>
    </location>
</feature>
<evidence type="ECO:0000313" key="3">
    <source>
        <dbReference type="Proteomes" id="UP001420932"/>
    </source>
</evidence>
<dbReference type="EMBL" id="JBBNAF010000009">
    <property type="protein sequence ID" value="KAK9113628.1"/>
    <property type="molecule type" value="Genomic_DNA"/>
</dbReference>
<dbReference type="AlphaFoldDB" id="A0AAP0IEK0"/>
<proteinExistence type="predicted"/>
<sequence>MVPRAYLGHHAKVSPSSPCSDHPEPVGLVRTPASTDAPERTQARLSSSCPLEKHEPRGVGRSSASVYMSKQVVAVTNWFINYLGHGHDQGKSELGGWDEVVAVTGGSGYKWEQLWDAWEGHPSGDNLSIQGDQREYPRGISALRKCIWLHE</sequence>
<dbReference type="Proteomes" id="UP001420932">
    <property type="component" value="Unassembled WGS sequence"/>
</dbReference>
<evidence type="ECO:0000313" key="2">
    <source>
        <dbReference type="EMBL" id="KAK9113628.1"/>
    </source>
</evidence>
<name>A0AAP0IEK0_9MAGN</name>